<proteinExistence type="inferred from homology"/>
<dbReference type="EMBL" id="JAAMOZ010000001">
    <property type="protein sequence ID" value="NIH57458.1"/>
    <property type="molecule type" value="Genomic_DNA"/>
</dbReference>
<dbReference type="Pfam" id="PF13561">
    <property type="entry name" value="adh_short_C2"/>
    <property type="match status" value="1"/>
</dbReference>
<dbReference type="PANTHER" id="PTHR43943">
    <property type="entry name" value="DEHYDROGENASE/REDUCTASE (SDR FAMILY) MEMBER 4"/>
    <property type="match status" value="1"/>
</dbReference>
<dbReference type="InterPro" id="IPR002347">
    <property type="entry name" value="SDR_fam"/>
</dbReference>
<dbReference type="Proteomes" id="UP000749311">
    <property type="component" value="Unassembled WGS sequence"/>
</dbReference>
<sequence>MRLGLNNKVFLVTAASGGLGLATARALVDEGAGVLLTSRSQERLDRAVSILGGTQQAIGLAADLSDPHAADLAVKAALDSFGRIDGAFVSAGGPPKGHVAEVSDEQWRASFDSVFLGAMRVVRAIVAVNRAATLGFVLSTSVKVPLTNMALSNGLRPGLGMLVKQLADEIGPDGGRAFGMMPGSIATQRLIDLNKGTPDPDAARAASEAAIPLRRFGQPEEFGRVAAFLMSEAASYVTGCVIPVDGGSLRSL</sequence>
<reference evidence="3 4" key="1">
    <citation type="submission" date="2020-02" db="EMBL/GenBank/DDBJ databases">
        <title>Sequencing the genomes of 1000 actinobacteria strains.</title>
        <authorList>
            <person name="Klenk H.-P."/>
        </authorList>
    </citation>
    <scope>NUCLEOTIDE SEQUENCE [LARGE SCALE GENOMIC DNA]</scope>
    <source>
        <strain evidence="3 4">DSM 19609</strain>
    </source>
</reference>
<evidence type="ECO:0000256" key="2">
    <source>
        <dbReference type="ARBA" id="ARBA00023002"/>
    </source>
</evidence>
<organism evidence="3 4">
    <name type="scientific">Brooklawnia cerclae</name>
    <dbReference type="NCBI Taxonomy" id="349934"/>
    <lineage>
        <taxon>Bacteria</taxon>
        <taxon>Bacillati</taxon>
        <taxon>Actinomycetota</taxon>
        <taxon>Actinomycetes</taxon>
        <taxon>Propionibacteriales</taxon>
        <taxon>Propionibacteriaceae</taxon>
        <taxon>Brooklawnia</taxon>
    </lineage>
</organism>
<comment type="similarity">
    <text evidence="1">Belongs to the short-chain dehydrogenases/reductases (SDR) family.</text>
</comment>
<dbReference type="GO" id="GO:0004316">
    <property type="term" value="F:3-oxoacyl-[acyl-carrier-protein] reductase (NADPH) activity"/>
    <property type="evidence" value="ECO:0007669"/>
    <property type="project" value="UniProtKB-EC"/>
</dbReference>
<dbReference type="Gene3D" id="3.40.50.720">
    <property type="entry name" value="NAD(P)-binding Rossmann-like Domain"/>
    <property type="match status" value="1"/>
</dbReference>
<evidence type="ECO:0000313" key="4">
    <source>
        <dbReference type="Proteomes" id="UP000749311"/>
    </source>
</evidence>
<dbReference type="InterPro" id="IPR036291">
    <property type="entry name" value="NAD(P)-bd_dom_sf"/>
</dbReference>
<gene>
    <name evidence="3" type="ORF">FB473_002103</name>
</gene>
<evidence type="ECO:0000313" key="3">
    <source>
        <dbReference type="EMBL" id="NIH57458.1"/>
    </source>
</evidence>
<dbReference type="EC" id="1.1.1.100" evidence="3"/>
<dbReference type="SUPFAM" id="SSF51735">
    <property type="entry name" value="NAD(P)-binding Rossmann-fold domains"/>
    <property type="match status" value="1"/>
</dbReference>
<protein>
    <submittedName>
        <fullName evidence="3">3-oxoacyl-[acyl-carrier protein] reductase</fullName>
        <ecNumber evidence="3">1.1.1.100</ecNumber>
    </submittedName>
</protein>
<name>A0ABX0SJG8_9ACTN</name>
<dbReference type="PRINTS" id="PR00081">
    <property type="entry name" value="GDHRDH"/>
</dbReference>
<accession>A0ABX0SJG8</accession>
<keyword evidence="4" id="KW-1185">Reference proteome</keyword>
<keyword evidence="2 3" id="KW-0560">Oxidoreductase</keyword>
<comment type="caution">
    <text evidence="3">The sequence shown here is derived from an EMBL/GenBank/DDBJ whole genome shotgun (WGS) entry which is preliminary data.</text>
</comment>
<dbReference type="RefSeq" id="WP_167167187.1">
    <property type="nucleotide sequence ID" value="NZ_BAAAOO010000007.1"/>
</dbReference>
<dbReference type="PANTHER" id="PTHR43943:SF17">
    <property type="entry name" value="3-PHENYLPROPIONATE-DIHYDRODIOL_CINNAMIC ACID-DIHYDRODIOL DEHYDROGENASE"/>
    <property type="match status" value="1"/>
</dbReference>
<evidence type="ECO:0000256" key="1">
    <source>
        <dbReference type="ARBA" id="ARBA00006484"/>
    </source>
</evidence>